<feature type="compositionally biased region" description="Low complexity" evidence="1">
    <location>
        <begin position="108"/>
        <end position="118"/>
    </location>
</feature>
<protein>
    <recommendedName>
        <fullName evidence="4">EF-hand domain-containing protein</fullName>
    </recommendedName>
</protein>
<accession>A0A9W9DNF4</accession>
<feature type="region of interest" description="Disordered" evidence="1">
    <location>
        <begin position="969"/>
        <end position="1000"/>
    </location>
</feature>
<feature type="compositionally biased region" description="Pro residues" evidence="1">
    <location>
        <begin position="1"/>
        <end position="11"/>
    </location>
</feature>
<dbReference type="InterPro" id="IPR018247">
    <property type="entry name" value="EF_Hand_1_Ca_BS"/>
</dbReference>
<feature type="compositionally biased region" description="Basic and acidic residues" evidence="1">
    <location>
        <begin position="60"/>
        <end position="69"/>
    </location>
</feature>
<feature type="compositionally biased region" description="Polar residues" evidence="1">
    <location>
        <begin position="141"/>
        <end position="155"/>
    </location>
</feature>
<evidence type="ECO:0000313" key="2">
    <source>
        <dbReference type="EMBL" id="KAJ4478635.1"/>
    </source>
</evidence>
<feature type="compositionally biased region" description="Polar residues" evidence="1">
    <location>
        <begin position="75"/>
        <end position="92"/>
    </location>
</feature>
<sequence>MSYTIPQPPLPYANGAQMPKGTTSMDSFVDFDFSNGEQRPPNHRKGFSSPLNLFRNRKKSTGDGRENPPAKKLSTVRSADSLNTLDHNSFKASRSRALPPLPHSEPTSASHIASSPSSFDDPTFILAPLRMSPQPDERSTNLDTSKAQVASSSSHEGLPNHYDQISSSSLPLQANHGLPLIYPPQRQPLNTFDAALQENGQSVIDESSMLDRNVAPALFVAEGLKTDTPHPHHKHSIEVMKNIAFGGATHLKEAEEALDQFTASPVWTEGKEIAETLLEPAKDVVQLFDALTPLVPMFIIAKSVFVVIVQKELDQRQNDKNMGVVVFTIASSISDDGFFTISFNSRLNSVQSKPYQNFHELTEKVVGKMNDFGNFQNLYRKHGHIGNLYNFWFTPNSKLSVLVHTMKSGAYKIQITDFIDTFKDFQNQLQQLLTQVSALTINTVDEKTDVLNQKLDVVIAAIKSLTPAESRVQAKIDDFGGEEKAFQASQIFFYHILINEFGIKVTPQLKSILREDLASQLKSNEAMFKLQLETTQRDLEQSMERNTDAILTKLDAGPHELIRDEDIRQIWKGKYGGHNPCGFTELMPKYHQKWRLSCKTRHFVDALHHYYVQKFTQYRKMTGETHKDQWTLRFTGRVICKWIILSPGEVLVNFTEPTPAVQPAIGDAIDMDASGYVSIDEVNRFTAHCPVNWSIPVFLAHAAAGWYQSALDCRKRCLDALQKIDHRAKRMLPPNRKHLRPYFQNGCLPEIWYIVDSLNTDTFKYQQEDMRFQFEKLASYRKEFMQATYTRLQKNLVNVKYRMVGSEDVRAVMSTSRCEAMVLPLLMLLLERHAKIFETADNFILSDREFQDMTTSMQSIVYAFGRRYSILTEGWRQQRFDIPLQMSCFSYGIFVNWHTHFSSIPFEHSDLHLQEYMPRLNDLSQNVAHGPGPVKDLLTYDLPLQPNAEELRRLRSSLKARIVKKEDAKTRERYGNFSQRVKSKRSSRLGGSAPRSPTIRIDTDIQKSLHPSSAAASPIRRKRSNSSYEFEFEDTDGVLHAINVNDGNASADSDSELPDIAYTKGKILTLDDRIRSVEAELSSMKTMLAQLLAISKSQSL</sequence>
<dbReference type="EMBL" id="JANVFS010000017">
    <property type="protein sequence ID" value="KAJ4478635.1"/>
    <property type="molecule type" value="Genomic_DNA"/>
</dbReference>
<evidence type="ECO:0000313" key="3">
    <source>
        <dbReference type="Proteomes" id="UP001150238"/>
    </source>
</evidence>
<name>A0A9W9DNF4_9AGAR</name>
<proteinExistence type="predicted"/>
<reference evidence="2" key="1">
    <citation type="submission" date="2022-08" db="EMBL/GenBank/DDBJ databases">
        <authorList>
            <consortium name="DOE Joint Genome Institute"/>
            <person name="Min B."/>
            <person name="Riley R."/>
            <person name="Sierra-Patev S."/>
            <person name="Naranjo-Ortiz M."/>
            <person name="Looney B."/>
            <person name="Konkel Z."/>
            <person name="Slot J.C."/>
            <person name="Sakamoto Y."/>
            <person name="Steenwyk J.L."/>
            <person name="Rokas A."/>
            <person name="Carro J."/>
            <person name="Camarero S."/>
            <person name="Ferreira P."/>
            <person name="Molpeceres G."/>
            <person name="Ruiz-Duenas F.J."/>
            <person name="Serrano A."/>
            <person name="Henrissat B."/>
            <person name="Drula E."/>
            <person name="Hughes K.W."/>
            <person name="Mata J.L."/>
            <person name="Ishikawa N.K."/>
            <person name="Vargas-Isla R."/>
            <person name="Ushijima S."/>
            <person name="Smith C.A."/>
            <person name="Ahrendt S."/>
            <person name="Andreopoulos W."/>
            <person name="He G."/>
            <person name="Labutti K."/>
            <person name="Lipzen A."/>
            <person name="Ng V."/>
            <person name="Sandor L."/>
            <person name="Barry K."/>
            <person name="Martinez A.T."/>
            <person name="Xiao Y."/>
            <person name="Gibbons J.G."/>
            <person name="Terashima K."/>
            <person name="Hibbett D.S."/>
            <person name="Grigoriev I.V."/>
        </authorList>
    </citation>
    <scope>NUCLEOTIDE SEQUENCE</scope>
    <source>
        <strain evidence="2">Sp2 HRB7682 ss15</strain>
    </source>
</reference>
<feature type="region of interest" description="Disordered" evidence="1">
    <location>
        <begin position="1"/>
        <end position="161"/>
    </location>
</feature>
<dbReference type="AlphaFoldDB" id="A0A9W9DNF4"/>
<dbReference type="Proteomes" id="UP001150238">
    <property type="component" value="Unassembled WGS sequence"/>
</dbReference>
<comment type="caution">
    <text evidence="2">The sequence shown here is derived from an EMBL/GenBank/DDBJ whole genome shotgun (WGS) entry which is preliminary data.</text>
</comment>
<organism evidence="2 3">
    <name type="scientific">Lentinula lateritia</name>
    <dbReference type="NCBI Taxonomy" id="40482"/>
    <lineage>
        <taxon>Eukaryota</taxon>
        <taxon>Fungi</taxon>
        <taxon>Dikarya</taxon>
        <taxon>Basidiomycota</taxon>
        <taxon>Agaricomycotina</taxon>
        <taxon>Agaricomycetes</taxon>
        <taxon>Agaricomycetidae</taxon>
        <taxon>Agaricales</taxon>
        <taxon>Marasmiineae</taxon>
        <taxon>Omphalotaceae</taxon>
        <taxon>Lentinula</taxon>
    </lineage>
</organism>
<evidence type="ECO:0008006" key="4">
    <source>
        <dbReference type="Google" id="ProtNLM"/>
    </source>
</evidence>
<reference evidence="2" key="2">
    <citation type="journal article" date="2023" name="Proc. Natl. Acad. Sci. U.S.A.">
        <title>A global phylogenomic analysis of the shiitake genus Lentinula.</title>
        <authorList>
            <person name="Sierra-Patev S."/>
            <person name="Min B."/>
            <person name="Naranjo-Ortiz M."/>
            <person name="Looney B."/>
            <person name="Konkel Z."/>
            <person name="Slot J.C."/>
            <person name="Sakamoto Y."/>
            <person name="Steenwyk J.L."/>
            <person name="Rokas A."/>
            <person name="Carro J."/>
            <person name="Camarero S."/>
            <person name="Ferreira P."/>
            <person name="Molpeceres G."/>
            <person name="Ruiz-Duenas F.J."/>
            <person name="Serrano A."/>
            <person name="Henrissat B."/>
            <person name="Drula E."/>
            <person name="Hughes K.W."/>
            <person name="Mata J.L."/>
            <person name="Ishikawa N.K."/>
            <person name="Vargas-Isla R."/>
            <person name="Ushijima S."/>
            <person name="Smith C.A."/>
            <person name="Donoghue J."/>
            <person name="Ahrendt S."/>
            <person name="Andreopoulos W."/>
            <person name="He G."/>
            <person name="LaButti K."/>
            <person name="Lipzen A."/>
            <person name="Ng V."/>
            <person name="Riley R."/>
            <person name="Sandor L."/>
            <person name="Barry K."/>
            <person name="Martinez A.T."/>
            <person name="Xiao Y."/>
            <person name="Gibbons J.G."/>
            <person name="Terashima K."/>
            <person name="Grigoriev I.V."/>
            <person name="Hibbett D."/>
        </authorList>
    </citation>
    <scope>NUCLEOTIDE SEQUENCE</scope>
    <source>
        <strain evidence="2">Sp2 HRB7682 ss15</strain>
    </source>
</reference>
<evidence type="ECO:0000256" key="1">
    <source>
        <dbReference type="SAM" id="MobiDB-lite"/>
    </source>
</evidence>
<dbReference type="PROSITE" id="PS00018">
    <property type="entry name" value="EF_HAND_1"/>
    <property type="match status" value="1"/>
</dbReference>
<gene>
    <name evidence="2" type="ORF">C8J55DRAFT_560986</name>
</gene>